<proteinExistence type="predicted"/>
<evidence type="ECO:0000313" key="3">
    <source>
        <dbReference type="EMBL" id="MFC3812849.1"/>
    </source>
</evidence>
<dbReference type="InterPro" id="IPR047731">
    <property type="entry name" value="Zinc_ribbon_put"/>
</dbReference>
<dbReference type="EMBL" id="JBHRYQ010000001">
    <property type="protein sequence ID" value="MFC3812849.1"/>
    <property type="molecule type" value="Genomic_DNA"/>
</dbReference>
<dbReference type="Pfam" id="PF21957">
    <property type="entry name" value="Zn_ribbon_16"/>
    <property type="match status" value="1"/>
</dbReference>
<dbReference type="RefSeq" id="WP_379839755.1">
    <property type="nucleotide sequence ID" value="NZ_JBHRYQ010000001.1"/>
</dbReference>
<dbReference type="Pfam" id="PF19898">
    <property type="entry name" value="DUF6371"/>
    <property type="match status" value="1"/>
</dbReference>
<evidence type="ECO:0000259" key="1">
    <source>
        <dbReference type="Pfam" id="PF19898"/>
    </source>
</evidence>
<evidence type="ECO:0000313" key="4">
    <source>
        <dbReference type="Proteomes" id="UP001595616"/>
    </source>
</evidence>
<accession>A0ABV7Z073</accession>
<sequence>MSKYKFEDTNKPKGTCPKCNTEKSFRYYQNDLGVRMPLEYGICDKKNKCGYHNIPTGNGITKASTKSNPKIEYIYPSKEQKDTFEDYLNDSSSSFHKFCDSIGIPASHLKSQNVGTDEKGLTVFVFRNKKGDIINCKRTRYATNGKRDKNFYSFSMKGPNQNQKYSIDLFGLESIDIDKEKNVVIVESEKTKVIASYFYPEYVWLASAAANGVKTEKAKNLIGREVIWLCDADKAGRDNSSIRNLRSTVNDIEVSDLFPEREDGHDLADEIIANIERFKNEKTKLDILDGIIKNELFFIKPTVEFRDDYSIWVKTKNNYEVVAQEYLLFIKYKTIDNEDQITWIIEIKTKMKNSKFIEVSHDDFCSAKKIKNILAKERLSFKGTELHLTEMQDVLFKHKFPDAIKVTRYGYHQQSGCYFFSNEVLKPNNQLATPGNLGIINSGEFHLCIPTSNNKLKHRFKLTDSQINFNTWFRIYAQAHTLEKAFIPVCFYVMSLFRDIILKHKGSSPILFLKGGAGTGKSSIVRSLTALFGFKQEDINLKSKNTEAALVKLMDQASNTLLWMDEYHPDFQHEGLLQAAYDNAGYHKTPDNNRGNTDTDSIEIHSALTLTSNFLPRNPIFFSRCILISVEDTKKTQSQREGYNQISDLESRGLAGISVELLKYRALIEENYSNAFDKLNTSLLEKVKGCDYPERITSNIIQCMTCAFILQTHNKIAMCESESEDDVLDVYTSYAADCIKHQHQIQFSNSDVAEFFAILQNLYDAHQLIEGVHFKFLNEMLQINLPSVYNLYKLKYRQINHGTAPDRDSIVQEILKIEEKRNSKEVLKSIRFSKNIESEKSSSQPVSNSLSLIYENYRLRFNLNLNREYPENNFDS</sequence>
<dbReference type="InterPro" id="IPR034154">
    <property type="entry name" value="TOPRIM_DnaG/twinkle"/>
</dbReference>
<dbReference type="Proteomes" id="UP001595616">
    <property type="component" value="Unassembled WGS sequence"/>
</dbReference>
<dbReference type="SUPFAM" id="SSF52540">
    <property type="entry name" value="P-loop containing nucleoside triphosphate hydrolases"/>
    <property type="match status" value="1"/>
</dbReference>
<gene>
    <name evidence="3" type="ORF">ACFOOI_19450</name>
</gene>
<comment type="caution">
    <text evidence="3">The sequence shown here is derived from an EMBL/GenBank/DDBJ whole genome shotgun (WGS) entry which is preliminary data.</text>
</comment>
<reference evidence="4" key="1">
    <citation type="journal article" date="2019" name="Int. J. Syst. Evol. Microbiol.">
        <title>The Global Catalogue of Microorganisms (GCM) 10K type strain sequencing project: providing services to taxonomists for standard genome sequencing and annotation.</title>
        <authorList>
            <consortium name="The Broad Institute Genomics Platform"/>
            <consortium name="The Broad Institute Genome Sequencing Center for Infectious Disease"/>
            <person name="Wu L."/>
            <person name="Ma J."/>
        </authorList>
    </citation>
    <scope>NUCLEOTIDE SEQUENCE [LARGE SCALE GENOMIC DNA]</scope>
    <source>
        <strain evidence="4">CECT 7956</strain>
    </source>
</reference>
<feature type="domain" description="Zinc beta-ribbon finger putative" evidence="2">
    <location>
        <begin position="3"/>
        <end position="56"/>
    </location>
</feature>
<organism evidence="3 4">
    <name type="scientific">Lacihabitans lacunae</name>
    <dbReference type="NCBI Taxonomy" id="1028214"/>
    <lineage>
        <taxon>Bacteria</taxon>
        <taxon>Pseudomonadati</taxon>
        <taxon>Bacteroidota</taxon>
        <taxon>Cytophagia</taxon>
        <taxon>Cytophagales</taxon>
        <taxon>Leadbetterellaceae</taxon>
        <taxon>Lacihabitans</taxon>
    </lineage>
</organism>
<name>A0ABV7Z073_9BACT</name>
<evidence type="ECO:0000259" key="2">
    <source>
        <dbReference type="Pfam" id="PF21957"/>
    </source>
</evidence>
<dbReference type="InterPro" id="IPR027417">
    <property type="entry name" value="P-loop_NTPase"/>
</dbReference>
<dbReference type="InterPro" id="IPR045951">
    <property type="entry name" value="DUF6371"/>
</dbReference>
<dbReference type="CDD" id="cd01029">
    <property type="entry name" value="TOPRIM_primases"/>
    <property type="match status" value="1"/>
</dbReference>
<keyword evidence="4" id="KW-1185">Reference proteome</keyword>
<protein>
    <submittedName>
        <fullName evidence="3">DUF6371 domain-containing protein</fullName>
    </submittedName>
</protein>
<feature type="domain" description="DUF6371" evidence="1">
    <location>
        <begin position="112"/>
        <end position="231"/>
    </location>
</feature>